<reference evidence="10" key="1">
    <citation type="journal article" date="2014" name="PLoS ONE">
        <title>Transcriptome-Based Identification of ABC Transporters in the Western Tarnished Plant Bug Lygus hesperus.</title>
        <authorList>
            <person name="Hull J.J."/>
            <person name="Chaney K."/>
            <person name="Geib S.M."/>
            <person name="Fabrick J.A."/>
            <person name="Brent C.S."/>
            <person name="Walsh D."/>
            <person name="Lavine L.C."/>
        </authorList>
    </citation>
    <scope>NUCLEOTIDE SEQUENCE</scope>
</reference>
<evidence type="ECO:0000256" key="1">
    <source>
        <dbReference type="ARBA" id="ARBA00001946"/>
    </source>
</evidence>
<evidence type="ECO:0000256" key="8">
    <source>
        <dbReference type="ARBA" id="ARBA00055318"/>
    </source>
</evidence>
<dbReference type="EMBL" id="GBHO01023071">
    <property type="protein sequence ID" value="JAG20533.1"/>
    <property type="molecule type" value="Transcribed_RNA"/>
</dbReference>
<evidence type="ECO:0000313" key="10">
    <source>
        <dbReference type="EMBL" id="JAG20533.1"/>
    </source>
</evidence>
<dbReference type="InterPro" id="IPR010036">
    <property type="entry name" value="MDP_1_eu_arc"/>
</dbReference>
<dbReference type="Pfam" id="PF12689">
    <property type="entry name" value="Acid_PPase"/>
    <property type="match status" value="1"/>
</dbReference>
<keyword evidence="4" id="KW-0378">Hydrolase</keyword>
<dbReference type="FunFam" id="3.40.50.1000:FF:000127">
    <property type="entry name" value="Magnesium-dependent phosphatase 1"/>
    <property type="match status" value="1"/>
</dbReference>
<accession>A0A0A9XNZ4</accession>
<dbReference type="InterPro" id="IPR036412">
    <property type="entry name" value="HAD-like_sf"/>
</dbReference>
<dbReference type="SUPFAM" id="SSF56784">
    <property type="entry name" value="HAD-like"/>
    <property type="match status" value="1"/>
</dbReference>
<dbReference type="NCBIfam" id="TIGR01685">
    <property type="entry name" value="MDP-1"/>
    <property type="match status" value="1"/>
</dbReference>
<dbReference type="Gene3D" id="3.40.50.1000">
    <property type="entry name" value="HAD superfamily/HAD-like"/>
    <property type="match status" value="1"/>
</dbReference>
<dbReference type="GO" id="GO:0004725">
    <property type="term" value="F:protein tyrosine phosphatase activity"/>
    <property type="evidence" value="ECO:0007669"/>
    <property type="project" value="UniProtKB-EC"/>
</dbReference>
<evidence type="ECO:0000256" key="9">
    <source>
        <dbReference type="ARBA" id="ARBA00069981"/>
    </source>
</evidence>
<dbReference type="GO" id="GO:0046872">
    <property type="term" value="F:metal ion binding"/>
    <property type="evidence" value="ECO:0007669"/>
    <property type="project" value="UniProtKB-KW"/>
</dbReference>
<keyword evidence="5" id="KW-0460">Magnesium</keyword>
<dbReference type="PANTHER" id="PTHR17901">
    <property type="entry name" value="MAGNESIUM-DEPENDENT PHOSPHATASE 1 MDP1"/>
    <property type="match status" value="1"/>
</dbReference>
<comment type="function">
    <text evidence="8">Magnesium-dependent phosphatase which may act as a tyrosine phosphatase.</text>
</comment>
<evidence type="ECO:0000256" key="7">
    <source>
        <dbReference type="ARBA" id="ARBA00051722"/>
    </source>
</evidence>
<dbReference type="InterPro" id="IPR035679">
    <property type="entry name" value="MDP-1_euk"/>
</dbReference>
<gene>
    <name evidence="10" type="primary">Mdp1_1</name>
    <name evidence="10" type="ORF">CM83_47221</name>
</gene>
<dbReference type="InterPro" id="IPR010033">
    <property type="entry name" value="HAD_SF_ppase_IIIC"/>
</dbReference>
<dbReference type="InterPro" id="IPR023214">
    <property type="entry name" value="HAD_sf"/>
</dbReference>
<organism evidence="10">
    <name type="scientific">Lygus hesperus</name>
    <name type="common">Western plant bug</name>
    <dbReference type="NCBI Taxonomy" id="30085"/>
    <lineage>
        <taxon>Eukaryota</taxon>
        <taxon>Metazoa</taxon>
        <taxon>Ecdysozoa</taxon>
        <taxon>Arthropoda</taxon>
        <taxon>Hexapoda</taxon>
        <taxon>Insecta</taxon>
        <taxon>Pterygota</taxon>
        <taxon>Neoptera</taxon>
        <taxon>Paraneoptera</taxon>
        <taxon>Hemiptera</taxon>
        <taxon>Heteroptera</taxon>
        <taxon>Panheteroptera</taxon>
        <taxon>Cimicomorpha</taxon>
        <taxon>Miridae</taxon>
        <taxon>Mirini</taxon>
        <taxon>Lygus</taxon>
    </lineage>
</organism>
<comment type="catalytic activity">
    <reaction evidence="7">
        <text>O-phospho-L-tyrosyl-[protein] + H2O = L-tyrosyl-[protein] + phosphate</text>
        <dbReference type="Rhea" id="RHEA:10684"/>
        <dbReference type="Rhea" id="RHEA-COMP:10136"/>
        <dbReference type="Rhea" id="RHEA-COMP:20101"/>
        <dbReference type="ChEBI" id="CHEBI:15377"/>
        <dbReference type="ChEBI" id="CHEBI:43474"/>
        <dbReference type="ChEBI" id="CHEBI:46858"/>
        <dbReference type="ChEBI" id="CHEBI:61978"/>
        <dbReference type="EC" id="3.1.3.48"/>
    </reaction>
</comment>
<dbReference type="EC" id="3.1.3.48" evidence="2"/>
<proteinExistence type="predicted"/>
<dbReference type="PANTHER" id="PTHR17901:SF14">
    <property type="entry name" value="MAGNESIUM-DEPENDENT PHOSPHATASE 1"/>
    <property type="match status" value="1"/>
</dbReference>
<sequence length="203" mass="23616">RQYIRQMYAECEAASVREDISGAPERTLFPPEHTLFFQSQIMVTVPRKLPKLVVFDLDYTLWPFWVDTHVTPPFRKLNGQVVDTGGKKIEFYPEVPQILQTLQDLNIPIGVASRTGEVDGANQLIQLFDWDKYFWQKEIYPGCKKTHFNSFKKSSGTPFEEMLFFDDEHRNIVDLQSFKVTAILVENGMTMKELQRGLDEFAK</sequence>
<dbReference type="CDD" id="cd07501">
    <property type="entry name" value="HAD_MDP-1_like"/>
    <property type="match status" value="1"/>
</dbReference>
<evidence type="ECO:0000256" key="5">
    <source>
        <dbReference type="ARBA" id="ARBA00022842"/>
    </source>
</evidence>
<protein>
    <recommendedName>
        <fullName evidence="9">Magnesium-dependent phosphatase 1</fullName>
        <ecNumber evidence="2">3.1.3.48</ecNumber>
    </recommendedName>
</protein>
<comment type="cofactor">
    <cofactor evidence="1">
        <name>Mg(2+)</name>
        <dbReference type="ChEBI" id="CHEBI:18420"/>
    </cofactor>
</comment>
<dbReference type="NCBIfam" id="TIGR01681">
    <property type="entry name" value="HAD-SF-IIIC"/>
    <property type="match status" value="1"/>
</dbReference>
<evidence type="ECO:0000256" key="2">
    <source>
        <dbReference type="ARBA" id="ARBA00013064"/>
    </source>
</evidence>
<feature type="non-terminal residue" evidence="10">
    <location>
        <position position="1"/>
    </location>
</feature>
<dbReference type="AlphaFoldDB" id="A0A0A9XNZ4"/>
<evidence type="ECO:0000256" key="4">
    <source>
        <dbReference type="ARBA" id="ARBA00022801"/>
    </source>
</evidence>
<dbReference type="SFLD" id="SFLDS00003">
    <property type="entry name" value="Haloacid_Dehalogenase"/>
    <property type="match status" value="1"/>
</dbReference>
<dbReference type="GO" id="GO:0003993">
    <property type="term" value="F:acid phosphatase activity"/>
    <property type="evidence" value="ECO:0007669"/>
    <property type="project" value="TreeGrafter"/>
</dbReference>
<dbReference type="SFLD" id="SFLDG01129">
    <property type="entry name" value="C1.5:_HAD__Beta-PGM__Phosphata"/>
    <property type="match status" value="1"/>
</dbReference>
<keyword evidence="3" id="KW-0479">Metal-binding</keyword>
<reference evidence="10" key="2">
    <citation type="submission" date="2014-07" db="EMBL/GenBank/DDBJ databases">
        <authorList>
            <person name="Hull J."/>
        </authorList>
    </citation>
    <scope>NUCLEOTIDE SEQUENCE</scope>
</reference>
<evidence type="ECO:0000256" key="6">
    <source>
        <dbReference type="ARBA" id="ARBA00022912"/>
    </source>
</evidence>
<dbReference type="SFLD" id="SFLDG01131">
    <property type="entry name" value="C1.5.2:_MDP_Like"/>
    <property type="match status" value="1"/>
</dbReference>
<keyword evidence="6" id="KW-0904">Protein phosphatase</keyword>
<name>A0A0A9XNZ4_LYGHE</name>
<evidence type="ECO:0000256" key="3">
    <source>
        <dbReference type="ARBA" id="ARBA00022723"/>
    </source>
</evidence>